<protein>
    <submittedName>
        <fullName evidence="2">Uncharacterized protein</fullName>
    </submittedName>
</protein>
<feature type="transmembrane region" description="Helical" evidence="1">
    <location>
        <begin position="51"/>
        <end position="71"/>
    </location>
</feature>
<reference evidence="2 3" key="1">
    <citation type="journal article" date="2019" name="Int. J. Syst. Evol. Microbiol.">
        <title>The Global Catalogue of Microorganisms (GCM) 10K type strain sequencing project: providing services to taxonomists for standard genome sequencing and annotation.</title>
        <authorList>
            <consortium name="The Broad Institute Genomics Platform"/>
            <consortium name="The Broad Institute Genome Sequencing Center for Infectious Disease"/>
            <person name="Wu L."/>
            <person name="Ma J."/>
        </authorList>
    </citation>
    <scope>NUCLEOTIDE SEQUENCE [LARGE SCALE GENOMIC DNA]</scope>
    <source>
        <strain evidence="2 3">JCM 7356</strain>
    </source>
</reference>
<organism evidence="2 3">
    <name type="scientific">Kitasatospora cystarginea</name>
    <dbReference type="NCBI Taxonomy" id="58350"/>
    <lineage>
        <taxon>Bacteria</taxon>
        <taxon>Bacillati</taxon>
        <taxon>Actinomycetota</taxon>
        <taxon>Actinomycetes</taxon>
        <taxon>Kitasatosporales</taxon>
        <taxon>Streptomycetaceae</taxon>
        <taxon>Kitasatospora</taxon>
    </lineage>
</organism>
<comment type="caution">
    <text evidence="2">The sequence shown here is derived from an EMBL/GenBank/DDBJ whole genome shotgun (WGS) entry which is preliminary data.</text>
</comment>
<gene>
    <name evidence="2" type="ORF">GCM10010430_04990</name>
</gene>
<keyword evidence="1" id="KW-1133">Transmembrane helix</keyword>
<proteinExistence type="predicted"/>
<keyword evidence="3" id="KW-1185">Reference proteome</keyword>
<evidence type="ECO:0000313" key="2">
    <source>
        <dbReference type="EMBL" id="GAA2228353.1"/>
    </source>
</evidence>
<evidence type="ECO:0000256" key="1">
    <source>
        <dbReference type="SAM" id="Phobius"/>
    </source>
</evidence>
<dbReference type="EMBL" id="BAAATR010000002">
    <property type="protein sequence ID" value="GAA2228353.1"/>
    <property type="molecule type" value="Genomic_DNA"/>
</dbReference>
<evidence type="ECO:0000313" key="3">
    <source>
        <dbReference type="Proteomes" id="UP001500305"/>
    </source>
</evidence>
<keyword evidence="1" id="KW-0472">Membrane</keyword>
<dbReference type="Proteomes" id="UP001500305">
    <property type="component" value="Unassembled WGS sequence"/>
</dbReference>
<accession>A0ABN3DDQ6</accession>
<name>A0ABN3DDQ6_9ACTN</name>
<sequence>MAYRYWCGECSFKTPWLTESQGEQQQIEHYAKRHPGVPPGGHVEVDRRNPVGGRGCLQMVAIALLLLILAASCRR</sequence>
<keyword evidence="1" id="KW-0812">Transmembrane</keyword>